<evidence type="ECO:0000313" key="5">
    <source>
        <dbReference type="Proteomes" id="UP000823561"/>
    </source>
</evidence>
<dbReference type="InterPro" id="IPR050380">
    <property type="entry name" value="Immune_Resp_Modulators"/>
</dbReference>
<protein>
    <recommendedName>
        <fullName evidence="3">Ig-like domain-containing protein</fullName>
    </recommendedName>
</protein>
<dbReference type="PROSITE" id="PS50835">
    <property type="entry name" value="IG_LIKE"/>
    <property type="match status" value="1"/>
</dbReference>
<dbReference type="InterPro" id="IPR003006">
    <property type="entry name" value="Ig/MHC_CS"/>
</dbReference>
<dbReference type="AlphaFoldDB" id="A0AAV6GWC7"/>
<dbReference type="InterPro" id="IPR013783">
    <property type="entry name" value="Ig-like_fold"/>
</dbReference>
<keyword evidence="1" id="KW-0393">Immunoglobulin domain</keyword>
<accession>A0AAV6GWC7</accession>
<dbReference type="Gene3D" id="2.60.40.10">
    <property type="entry name" value="Immunoglobulins"/>
    <property type="match status" value="2"/>
</dbReference>
<dbReference type="SUPFAM" id="SSF48726">
    <property type="entry name" value="Immunoglobulin"/>
    <property type="match status" value="1"/>
</dbReference>
<evidence type="ECO:0000313" key="4">
    <source>
        <dbReference type="EMBL" id="KAG5277226.1"/>
    </source>
</evidence>
<keyword evidence="2" id="KW-1133">Transmembrane helix</keyword>
<dbReference type="Pfam" id="PF07654">
    <property type="entry name" value="C1-set"/>
    <property type="match status" value="1"/>
</dbReference>
<organism evidence="4 5">
    <name type="scientific">Alosa alosa</name>
    <name type="common">allis shad</name>
    <dbReference type="NCBI Taxonomy" id="278164"/>
    <lineage>
        <taxon>Eukaryota</taxon>
        <taxon>Metazoa</taxon>
        <taxon>Chordata</taxon>
        <taxon>Craniata</taxon>
        <taxon>Vertebrata</taxon>
        <taxon>Euteleostomi</taxon>
        <taxon>Actinopterygii</taxon>
        <taxon>Neopterygii</taxon>
        <taxon>Teleostei</taxon>
        <taxon>Clupei</taxon>
        <taxon>Clupeiformes</taxon>
        <taxon>Clupeoidei</taxon>
        <taxon>Clupeidae</taxon>
        <taxon>Alosa</taxon>
    </lineage>
</organism>
<reference evidence="4" key="1">
    <citation type="submission" date="2020-10" db="EMBL/GenBank/DDBJ databases">
        <title>Chromosome-scale genome assembly of the Allis shad, Alosa alosa.</title>
        <authorList>
            <person name="Margot Z."/>
            <person name="Christophe K."/>
            <person name="Cabau C."/>
            <person name="Louis A."/>
            <person name="Berthelot C."/>
            <person name="Parey E."/>
            <person name="Roest Crollius H."/>
            <person name="Montfort J."/>
            <person name="Robinson-Rechavi M."/>
            <person name="Bucao C."/>
            <person name="Bouchez O."/>
            <person name="Gislard M."/>
            <person name="Lluch J."/>
            <person name="Milhes M."/>
            <person name="Lampietro C."/>
            <person name="Lopez Roques C."/>
            <person name="Donnadieu C."/>
            <person name="Braasch I."/>
            <person name="Desvignes T."/>
            <person name="Postlethwait J."/>
            <person name="Bobe J."/>
            <person name="Guiguen Y."/>
        </authorList>
    </citation>
    <scope>NUCLEOTIDE SEQUENCE</scope>
    <source>
        <strain evidence="4">M-15738</strain>
        <tissue evidence="4">Blood</tissue>
    </source>
</reference>
<gene>
    <name evidence="4" type="ORF">AALO_G00115140</name>
</gene>
<dbReference type="InterPro" id="IPR036179">
    <property type="entry name" value="Ig-like_dom_sf"/>
</dbReference>
<evidence type="ECO:0000256" key="1">
    <source>
        <dbReference type="ARBA" id="ARBA00023319"/>
    </source>
</evidence>
<feature type="domain" description="Ig-like" evidence="3">
    <location>
        <begin position="175"/>
        <end position="283"/>
    </location>
</feature>
<dbReference type="EMBL" id="JADWDJ010000008">
    <property type="protein sequence ID" value="KAG5277226.1"/>
    <property type="molecule type" value="Genomic_DNA"/>
</dbReference>
<dbReference type="SMART" id="SM00407">
    <property type="entry name" value="IGc1"/>
    <property type="match status" value="1"/>
</dbReference>
<keyword evidence="2" id="KW-0812">Transmembrane</keyword>
<proteinExistence type="predicted"/>
<dbReference type="PANTHER" id="PTHR23411">
    <property type="entry name" value="TAPASIN"/>
    <property type="match status" value="1"/>
</dbReference>
<keyword evidence="5" id="KW-1185">Reference proteome</keyword>
<dbReference type="InterPro" id="IPR007110">
    <property type="entry name" value="Ig-like_dom"/>
</dbReference>
<evidence type="ECO:0000256" key="2">
    <source>
        <dbReference type="SAM" id="Phobius"/>
    </source>
</evidence>
<dbReference type="InterPro" id="IPR003597">
    <property type="entry name" value="Ig_C1-set"/>
</dbReference>
<feature type="transmembrane region" description="Helical" evidence="2">
    <location>
        <begin position="292"/>
        <end position="310"/>
    </location>
</feature>
<dbReference type="PROSITE" id="PS00290">
    <property type="entry name" value="IG_MHC"/>
    <property type="match status" value="1"/>
</dbReference>
<keyword evidence="2" id="KW-0472">Membrane</keyword>
<evidence type="ECO:0000259" key="3">
    <source>
        <dbReference type="PROSITE" id="PS50835"/>
    </source>
</evidence>
<name>A0AAV6GWC7_9TELE</name>
<comment type="caution">
    <text evidence="4">The sequence shown here is derived from an EMBL/GenBank/DDBJ whole genome shotgun (WGS) entry which is preliminary data.</text>
</comment>
<sequence length="329" mass="36874">MRRYIKSGLDTLQCEVRRHYLDGTPERWPSLGAQEHDNWFTCTLRHTEGLFVITSFLTHSSNVPNVMQPDQWVPVADKDIISTTAVMLMFSNTPTVVVGLMKEQTLNCEFAVDHKAAHLTVEWHLQRKGHRSKLFSYSSHTGQRETSEGTYVCSVHVPPIAGSHSMALQLMALPPAVSLNVNSEVSLSEGELQMVACEATHYYPLDVHIEWLKESLTPGASRVPEVLNTLGIVMFSNHSNNPDGTYSLTAHFLLKPTPQDSGYSYTCRVSHDALQMPIRKSFTLSVTEKDSYMWYLPPILIIIGILALLLSRQLAVAGNIYDSSPQKMM</sequence>
<dbReference type="Proteomes" id="UP000823561">
    <property type="component" value="Chromosome 8"/>
</dbReference>